<dbReference type="RefSeq" id="WP_103733203.1">
    <property type="nucleotide sequence ID" value="NZ_JACOOU010000001.1"/>
</dbReference>
<sequence length="113" mass="13265">MYKIQKKKAVKKKKNEHNRKRDIIVNFRMSPMERAELDERVRLSGRKKQDYMIQSSLYQKLVVVGDQRMFLSLQESLTEIEKELKRVVSADSVDMEKIAALRTVAEIIHGLCV</sequence>
<dbReference type="Pfam" id="PF21983">
    <property type="entry name" value="NikA-like"/>
    <property type="match status" value="1"/>
</dbReference>
<proteinExistence type="predicted"/>
<evidence type="ECO:0000313" key="1">
    <source>
        <dbReference type="EMBL" id="MBC5671030.1"/>
    </source>
</evidence>
<evidence type="ECO:0008006" key="3">
    <source>
        <dbReference type="Google" id="ProtNLM"/>
    </source>
</evidence>
<organism evidence="1 2">
    <name type="scientific">Blautia celeris</name>
    <dbReference type="NCBI Taxonomy" id="2763026"/>
    <lineage>
        <taxon>Bacteria</taxon>
        <taxon>Bacillati</taxon>
        <taxon>Bacillota</taxon>
        <taxon>Clostridia</taxon>
        <taxon>Lachnospirales</taxon>
        <taxon>Lachnospiraceae</taxon>
        <taxon>Blautia</taxon>
    </lineage>
</organism>
<comment type="caution">
    <text evidence="1">The sequence shown here is derived from an EMBL/GenBank/DDBJ whole genome shotgun (WGS) entry which is preliminary data.</text>
</comment>
<gene>
    <name evidence="1" type="ORF">H8S76_02115</name>
</gene>
<dbReference type="Proteomes" id="UP000654573">
    <property type="component" value="Unassembled WGS sequence"/>
</dbReference>
<accession>A0ABR7F746</accession>
<dbReference type="InterPro" id="IPR053842">
    <property type="entry name" value="NikA-like"/>
</dbReference>
<reference evidence="1 2" key="1">
    <citation type="submission" date="2020-08" db="EMBL/GenBank/DDBJ databases">
        <title>Genome public.</title>
        <authorList>
            <person name="Liu C."/>
            <person name="Sun Q."/>
        </authorList>
    </citation>
    <scope>NUCLEOTIDE SEQUENCE [LARGE SCALE GENOMIC DNA]</scope>
    <source>
        <strain evidence="1 2">NSJ-34</strain>
    </source>
</reference>
<protein>
    <recommendedName>
        <fullName evidence="3">Mobilization protein</fullName>
    </recommendedName>
</protein>
<dbReference type="EMBL" id="JACOOU010000001">
    <property type="protein sequence ID" value="MBC5671030.1"/>
    <property type="molecule type" value="Genomic_DNA"/>
</dbReference>
<name>A0ABR7F746_9FIRM</name>
<keyword evidence="2" id="KW-1185">Reference proteome</keyword>
<evidence type="ECO:0000313" key="2">
    <source>
        <dbReference type="Proteomes" id="UP000654573"/>
    </source>
</evidence>